<name>A0A1H9RCH7_9BACI</name>
<gene>
    <name evidence="2" type="ORF">SAMN04487944_108110</name>
</gene>
<evidence type="ECO:0000256" key="1">
    <source>
        <dbReference type="SAM" id="Phobius"/>
    </source>
</evidence>
<evidence type="ECO:0000313" key="3">
    <source>
        <dbReference type="Proteomes" id="UP000199687"/>
    </source>
</evidence>
<dbReference type="Proteomes" id="UP000199687">
    <property type="component" value="Unassembled WGS sequence"/>
</dbReference>
<reference evidence="2 3" key="1">
    <citation type="submission" date="2016-10" db="EMBL/GenBank/DDBJ databases">
        <authorList>
            <person name="de Groot N.N."/>
        </authorList>
    </citation>
    <scope>NUCLEOTIDE SEQUENCE [LARGE SCALE GENOMIC DNA]</scope>
    <source>
        <strain evidence="2 3">CGMCC 1.7727</strain>
    </source>
</reference>
<organism evidence="2 3">
    <name type="scientific">Gracilibacillus ureilyticus</name>
    <dbReference type="NCBI Taxonomy" id="531814"/>
    <lineage>
        <taxon>Bacteria</taxon>
        <taxon>Bacillati</taxon>
        <taxon>Bacillota</taxon>
        <taxon>Bacilli</taxon>
        <taxon>Bacillales</taxon>
        <taxon>Bacillaceae</taxon>
        <taxon>Gracilibacillus</taxon>
    </lineage>
</organism>
<keyword evidence="1" id="KW-0472">Membrane</keyword>
<dbReference type="STRING" id="531814.SAMN04487944_108110"/>
<proteinExistence type="predicted"/>
<feature type="transmembrane region" description="Helical" evidence="1">
    <location>
        <begin position="6"/>
        <end position="25"/>
    </location>
</feature>
<keyword evidence="1" id="KW-0812">Transmembrane</keyword>
<protein>
    <submittedName>
        <fullName evidence="2">Uncharacterized protein</fullName>
    </submittedName>
</protein>
<evidence type="ECO:0000313" key="2">
    <source>
        <dbReference type="EMBL" id="SER70337.1"/>
    </source>
</evidence>
<dbReference type="AlphaFoldDB" id="A0A1H9RCH7"/>
<keyword evidence="1" id="KW-1133">Transmembrane helix</keyword>
<sequence>MRVSGYPAVGSGVLVWGALGAIINLDACCMRFQSEEEITTKSPLMQEKIST</sequence>
<keyword evidence="3" id="KW-1185">Reference proteome</keyword>
<dbReference type="EMBL" id="FOGL01000008">
    <property type="protein sequence ID" value="SER70337.1"/>
    <property type="molecule type" value="Genomic_DNA"/>
</dbReference>
<accession>A0A1H9RCH7</accession>